<proteinExistence type="predicted"/>
<dbReference type="InterPro" id="IPR036086">
    <property type="entry name" value="ParB/Sulfiredoxin_sf"/>
</dbReference>
<organism evidence="3 4">
    <name type="scientific">Simplicispira metamorpha</name>
    <dbReference type="NCBI Taxonomy" id="80881"/>
    <lineage>
        <taxon>Bacteria</taxon>
        <taxon>Pseudomonadati</taxon>
        <taxon>Pseudomonadota</taxon>
        <taxon>Betaproteobacteria</taxon>
        <taxon>Burkholderiales</taxon>
        <taxon>Comamonadaceae</taxon>
        <taxon>Simplicispira</taxon>
    </lineage>
</organism>
<keyword evidence="4" id="KW-1185">Reference proteome</keyword>
<evidence type="ECO:0000256" key="1">
    <source>
        <dbReference type="SAM" id="Coils"/>
    </source>
</evidence>
<name>A0A4R2MW78_9BURK</name>
<evidence type="ECO:0000313" key="4">
    <source>
        <dbReference type="Proteomes" id="UP000295182"/>
    </source>
</evidence>
<dbReference type="AlphaFoldDB" id="A0A4R2MW78"/>
<dbReference type="Gene3D" id="3.90.1530.10">
    <property type="entry name" value="Conserved hypothetical protein from pyrococcus furiosus pfu- 392566-001, ParB domain"/>
    <property type="match status" value="1"/>
</dbReference>
<accession>A0A4R2MW78</accession>
<gene>
    <name evidence="3" type="ORF">EV674_1661</name>
</gene>
<dbReference type="Gene3D" id="1.10.10.2830">
    <property type="match status" value="1"/>
</dbReference>
<keyword evidence="1" id="KW-0175">Coiled coil</keyword>
<feature type="coiled-coil region" evidence="1">
    <location>
        <begin position="263"/>
        <end position="318"/>
    </location>
</feature>
<evidence type="ECO:0000256" key="2">
    <source>
        <dbReference type="SAM" id="MobiDB-lite"/>
    </source>
</evidence>
<dbReference type="RefSeq" id="WP_132750530.1">
    <property type="nucleotide sequence ID" value="NZ_SLXH01000066.1"/>
</dbReference>
<sequence length="321" mass="34670">MTSFQKPEQSGQAAALPKTYAQHPLSAAFPAMTTEEFQELKDSIENIGVQNPITLLDGMVIDGWHRYSACIALGMDCPVVELAQGTDPRDFVMAQNQARRHVTKAQLAMATTAVYAWKPPHREKAHIECDLPAKTNAELASIAGVHANTITQAKTVTAQAAPVVVDAVKRGELGLPKAVAIAKLPPEQQAQAISKPLPRPVVVVPPPKTSQPEDFSVPHGEGPPEGMNEDDFGPSPEEIAAAEAADRAERELVAKIIAADDVVAELAAEVKRLLALNEALNRRIDSLLNEKADAIQWMKKFEAQNRRLLKEVESLKKGGAQ</sequence>
<dbReference type="Proteomes" id="UP000295182">
    <property type="component" value="Unassembled WGS sequence"/>
</dbReference>
<dbReference type="EMBL" id="SLXH01000066">
    <property type="protein sequence ID" value="TCP10560.1"/>
    <property type="molecule type" value="Genomic_DNA"/>
</dbReference>
<dbReference type="SUPFAM" id="SSF110849">
    <property type="entry name" value="ParB/Sulfiredoxin"/>
    <property type="match status" value="1"/>
</dbReference>
<reference evidence="3 4" key="1">
    <citation type="submission" date="2019-03" db="EMBL/GenBank/DDBJ databases">
        <title>Genomic Encyclopedia of Type Strains, Phase IV (KMG-IV): sequencing the most valuable type-strain genomes for metagenomic binning, comparative biology and taxonomic classification.</title>
        <authorList>
            <person name="Goeker M."/>
        </authorList>
    </citation>
    <scope>NUCLEOTIDE SEQUENCE [LARGE SCALE GENOMIC DNA]</scope>
    <source>
        <strain evidence="3 4">DSM 1837</strain>
    </source>
</reference>
<protein>
    <submittedName>
        <fullName evidence="3">ParB-like nuclease family protein</fullName>
    </submittedName>
</protein>
<evidence type="ECO:0000313" key="3">
    <source>
        <dbReference type="EMBL" id="TCP10560.1"/>
    </source>
</evidence>
<comment type="caution">
    <text evidence="3">The sequence shown here is derived from an EMBL/GenBank/DDBJ whole genome shotgun (WGS) entry which is preliminary data.</text>
</comment>
<feature type="region of interest" description="Disordered" evidence="2">
    <location>
        <begin position="206"/>
        <end position="230"/>
    </location>
</feature>